<sequence length="79" mass="8312">MSRPTSEEIGEFEEEFIGAAAATVTAPDPAETVAGEHPFETTQPSPEPPAEQPAPAKPDPEPFRPMGGMPDPFSPPPSK</sequence>
<dbReference type="EMBL" id="BJFL01000006">
    <property type="protein sequence ID" value="GDY30226.1"/>
    <property type="molecule type" value="Genomic_DNA"/>
</dbReference>
<gene>
    <name evidence="2" type="ORF">GTS_18590</name>
</gene>
<proteinExistence type="predicted"/>
<dbReference type="AlphaFoldDB" id="A0A4D4J6T8"/>
<comment type="caution">
    <text evidence="2">The sequence shown here is derived from an EMBL/GenBank/DDBJ whole genome shotgun (WGS) entry which is preliminary data.</text>
</comment>
<evidence type="ECO:0000256" key="1">
    <source>
        <dbReference type="SAM" id="MobiDB-lite"/>
    </source>
</evidence>
<name>A0A4D4J6T8_9PSEU</name>
<dbReference type="RefSeq" id="WP_137813346.1">
    <property type="nucleotide sequence ID" value="NZ_BJFL01000006.1"/>
</dbReference>
<evidence type="ECO:0000313" key="2">
    <source>
        <dbReference type="EMBL" id="GDY30226.1"/>
    </source>
</evidence>
<organism evidence="2 3">
    <name type="scientific">Gandjariella thermophila</name>
    <dbReference type="NCBI Taxonomy" id="1931992"/>
    <lineage>
        <taxon>Bacteria</taxon>
        <taxon>Bacillati</taxon>
        <taxon>Actinomycetota</taxon>
        <taxon>Actinomycetes</taxon>
        <taxon>Pseudonocardiales</taxon>
        <taxon>Pseudonocardiaceae</taxon>
        <taxon>Gandjariella</taxon>
    </lineage>
</organism>
<dbReference type="Proteomes" id="UP000298860">
    <property type="component" value="Unassembled WGS sequence"/>
</dbReference>
<feature type="region of interest" description="Disordered" evidence="1">
    <location>
        <begin position="21"/>
        <end position="79"/>
    </location>
</feature>
<feature type="compositionally biased region" description="Low complexity" evidence="1">
    <location>
        <begin position="21"/>
        <end position="33"/>
    </location>
</feature>
<evidence type="ECO:0000313" key="3">
    <source>
        <dbReference type="Proteomes" id="UP000298860"/>
    </source>
</evidence>
<feature type="compositionally biased region" description="Pro residues" evidence="1">
    <location>
        <begin position="45"/>
        <end position="57"/>
    </location>
</feature>
<reference evidence="3" key="1">
    <citation type="submission" date="2019-04" db="EMBL/GenBank/DDBJ databases">
        <title>Draft genome sequence of Pseudonocardiaceae bacterium SL3-2-4.</title>
        <authorList>
            <person name="Ningsih F."/>
            <person name="Yokota A."/>
            <person name="Sakai Y."/>
            <person name="Nanatani K."/>
            <person name="Yabe S."/>
            <person name="Oetari A."/>
            <person name="Sjamsuridzal W."/>
        </authorList>
    </citation>
    <scope>NUCLEOTIDE SEQUENCE [LARGE SCALE GENOMIC DNA]</scope>
    <source>
        <strain evidence="3">SL3-2-4</strain>
    </source>
</reference>
<accession>A0A4D4J6T8</accession>
<protein>
    <submittedName>
        <fullName evidence="2">Uncharacterized protein</fullName>
    </submittedName>
</protein>
<keyword evidence="3" id="KW-1185">Reference proteome</keyword>